<dbReference type="GO" id="GO:0000978">
    <property type="term" value="F:RNA polymerase II cis-regulatory region sequence-specific DNA binding"/>
    <property type="evidence" value="ECO:0007669"/>
    <property type="project" value="TreeGrafter"/>
</dbReference>
<organism evidence="6 7">
    <name type="scientific">Gigaspora margarita</name>
    <dbReference type="NCBI Taxonomy" id="4874"/>
    <lineage>
        <taxon>Eukaryota</taxon>
        <taxon>Fungi</taxon>
        <taxon>Fungi incertae sedis</taxon>
        <taxon>Mucoromycota</taxon>
        <taxon>Glomeromycotina</taxon>
        <taxon>Glomeromycetes</taxon>
        <taxon>Diversisporales</taxon>
        <taxon>Gigasporaceae</taxon>
        <taxon>Gigaspora</taxon>
    </lineage>
</organism>
<evidence type="ECO:0000259" key="5">
    <source>
        <dbReference type="PROSITE" id="PS50118"/>
    </source>
</evidence>
<evidence type="ECO:0000256" key="3">
    <source>
        <dbReference type="PROSITE-ProRule" id="PRU00267"/>
    </source>
</evidence>
<dbReference type="CDD" id="cd01389">
    <property type="entry name" value="HMG-box_ROX1-like"/>
    <property type="match status" value="1"/>
</dbReference>
<feature type="compositionally biased region" description="Low complexity" evidence="4">
    <location>
        <begin position="66"/>
        <end position="81"/>
    </location>
</feature>
<proteinExistence type="predicted"/>
<evidence type="ECO:0000313" key="6">
    <source>
        <dbReference type="EMBL" id="KAF0523947.1"/>
    </source>
</evidence>
<dbReference type="Proteomes" id="UP000439903">
    <property type="component" value="Unassembled WGS sequence"/>
</dbReference>
<dbReference type="GO" id="GO:0030154">
    <property type="term" value="P:cell differentiation"/>
    <property type="evidence" value="ECO:0007669"/>
    <property type="project" value="TreeGrafter"/>
</dbReference>
<dbReference type="SUPFAM" id="SSF47095">
    <property type="entry name" value="HMG-box"/>
    <property type="match status" value="1"/>
</dbReference>
<dbReference type="OrthoDB" id="6247875at2759"/>
<dbReference type="InterPro" id="IPR009071">
    <property type="entry name" value="HMG_box_dom"/>
</dbReference>
<feature type="region of interest" description="Disordered" evidence="4">
    <location>
        <begin position="190"/>
        <end position="217"/>
    </location>
</feature>
<dbReference type="GO" id="GO:0001228">
    <property type="term" value="F:DNA-binding transcription activator activity, RNA polymerase II-specific"/>
    <property type="evidence" value="ECO:0007669"/>
    <property type="project" value="TreeGrafter"/>
</dbReference>
<dbReference type="PANTHER" id="PTHR10270:SF161">
    <property type="entry name" value="SEX-DETERMINING REGION Y PROTEIN"/>
    <property type="match status" value="1"/>
</dbReference>
<dbReference type="PANTHER" id="PTHR10270">
    <property type="entry name" value="SOX TRANSCRIPTION FACTOR"/>
    <property type="match status" value="1"/>
</dbReference>
<dbReference type="EMBL" id="WTPW01000316">
    <property type="protein sequence ID" value="KAF0523947.1"/>
    <property type="molecule type" value="Genomic_DNA"/>
</dbReference>
<dbReference type="Gene3D" id="1.10.30.10">
    <property type="entry name" value="High mobility group box domain"/>
    <property type="match status" value="1"/>
</dbReference>
<feature type="DNA-binding region" description="HMG box" evidence="3">
    <location>
        <begin position="121"/>
        <end position="189"/>
    </location>
</feature>
<evidence type="ECO:0000256" key="4">
    <source>
        <dbReference type="SAM" id="MobiDB-lite"/>
    </source>
</evidence>
<dbReference type="AlphaFoldDB" id="A0A8H4ENL2"/>
<feature type="compositionally biased region" description="Pro residues" evidence="4">
    <location>
        <begin position="9"/>
        <end position="24"/>
    </location>
</feature>
<dbReference type="InterPro" id="IPR050140">
    <property type="entry name" value="SRY-related_HMG-box_TF-like"/>
</dbReference>
<keyword evidence="1 3" id="KW-0238">DNA-binding</keyword>
<evidence type="ECO:0000256" key="2">
    <source>
        <dbReference type="ARBA" id="ARBA00023163"/>
    </source>
</evidence>
<feature type="region of interest" description="Disordered" evidence="4">
    <location>
        <begin position="54"/>
        <end position="125"/>
    </location>
</feature>
<dbReference type="PROSITE" id="PS50118">
    <property type="entry name" value="HMG_BOX_2"/>
    <property type="match status" value="1"/>
</dbReference>
<sequence length="398" mass="44433">MTSSTSTPPTSPNPVTPLIDPPTLPKLRHIAPAPRDKPEYDIYHIPKGYEVVLVPKSSNNTTPDFSTGPSPTSPNSTTVIPLSPAASVSSIHGSPSTNLSPPLSKSPPNSSWRKRKNNGHIPRPKNCFMAYREHMQHEVLKKNPGMNNKHVSVIAAEMWKNEPEEVKQFWRARAQQLKLEHMAKYPNYKFAPKKKQSKSSSNNNNNGLNGIKSVNNNNNKVIKRSSNLMTSDAFTKDLLKNRESPLFWGHYRSSSSDSIGSIGSIGSWTSDSAPSTPPSFAIDDSSNSPPIFNSHHDNRSPSPLRFETLKVESNNHLDHQNDWQRICDMPLEGEFFQSLLPPPMMDFDPPMNVDTHYYSGIECGSFLQHDAQLLNSFEFNPVIPTSHPSHAYNNNALY</sequence>
<keyword evidence="2" id="KW-0804">Transcription</keyword>
<accession>A0A8H4ENL2</accession>
<keyword evidence="7" id="KW-1185">Reference proteome</keyword>
<dbReference type="Pfam" id="PF00505">
    <property type="entry name" value="HMG_box"/>
    <property type="match status" value="1"/>
</dbReference>
<dbReference type="InterPro" id="IPR036910">
    <property type="entry name" value="HMG_box_dom_sf"/>
</dbReference>
<gene>
    <name evidence="6" type="ORF">F8M41_015200</name>
</gene>
<reference evidence="6 7" key="1">
    <citation type="journal article" date="2019" name="Environ. Microbiol.">
        <title>At the nexus of three kingdoms: the genome of the mycorrhizal fungus Gigaspora margarita provides insights into plant, endobacterial and fungal interactions.</title>
        <authorList>
            <person name="Venice F."/>
            <person name="Ghignone S."/>
            <person name="Salvioli di Fossalunga A."/>
            <person name="Amselem J."/>
            <person name="Novero M."/>
            <person name="Xianan X."/>
            <person name="Sedzielewska Toro K."/>
            <person name="Morin E."/>
            <person name="Lipzen A."/>
            <person name="Grigoriev I.V."/>
            <person name="Henrissat B."/>
            <person name="Martin F.M."/>
            <person name="Bonfante P."/>
        </authorList>
    </citation>
    <scope>NUCLEOTIDE SEQUENCE [LARGE SCALE GENOMIC DNA]</scope>
    <source>
        <strain evidence="6 7">BEG34</strain>
    </source>
</reference>
<name>A0A8H4ENL2_GIGMA</name>
<evidence type="ECO:0000256" key="1">
    <source>
        <dbReference type="ARBA" id="ARBA00023125"/>
    </source>
</evidence>
<feature type="domain" description="HMG box" evidence="5">
    <location>
        <begin position="121"/>
        <end position="189"/>
    </location>
</feature>
<feature type="compositionally biased region" description="Polar residues" evidence="4">
    <location>
        <begin position="56"/>
        <end position="65"/>
    </location>
</feature>
<evidence type="ECO:0000313" key="7">
    <source>
        <dbReference type="Proteomes" id="UP000439903"/>
    </source>
</evidence>
<feature type="compositionally biased region" description="Low complexity" evidence="4">
    <location>
        <begin position="94"/>
        <end position="111"/>
    </location>
</feature>
<dbReference type="SMART" id="SM00398">
    <property type="entry name" value="HMG"/>
    <property type="match status" value="1"/>
</dbReference>
<protein>
    <submittedName>
        <fullName evidence="6">High mobility group box</fullName>
    </submittedName>
</protein>
<feature type="region of interest" description="Disordered" evidence="4">
    <location>
        <begin position="269"/>
        <end position="299"/>
    </location>
</feature>
<comment type="caution">
    <text evidence="6">The sequence shown here is derived from an EMBL/GenBank/DDBJ whole genome shotgun (WGS) entry which is preliminary data.</text>
</comment>
<dbReference type="GO" id="GO:0005634">
    <property type="term" value="C:nucleus"/>
    <property type="evidence" value="ECO:0007669"/>
    <property type="project" value="UniProtKB-UniRule"/>
</dbReference>
<keyword evidence="3" id="KW-0539">Nucleus</keyword>
<feature type="compositionally biased region" description="Low complexity" evidence="4">
    <location>
        <begin position="198"/>
        <end position="217"/>
    </location>
</feature>
<feature type="region of interest" description="Disordered" evidence="4">
    <location>
        <begin position="1"/>
        <end position="39"/>
    </location>
</feature>